<dbReference type="GO" id="GO:0042602">
    <property type="term" value="F:riboflavin reductase (NADPH) activity"/>
    <property type="evidence" value="ECO:0007669"/>
    <property type="project" value="TreeGrafter"/>
</dbReference>
<feature type="compositionally biased region" description="Polar residues" evidence="2">
    <location>
        <begin position="33"/>
        <end position="44"/>
    </location>
</feature>
<feature type="region of interest" description="Disordered" evidence="2">
    <location>
        <begin position="26"/>
        <end position="84"/>
    </location>
</feature>
<dbReference type="OrthoDB" id="2015405at2759"/>
<dbReference type="AlphaFoldDB" id="A0A5M8Q2X8"/>
<dbReference type="PANTHER" id="PTHR30466:SF1">
    <property type="entry name" value="FMN REDUCTASE (NADH) RUTF"/>
    <property type="match status" value="1"/>
</dbReference>
<evidence type="ECO:0000259" key="3">
    <source>
        <dbReference type="SMART" id="SM00903"/>
    </source>
</evidence>
<name>A0A5M8Q2X8_9LECA</name>
<proteinExistence type="predicted"/>
<dbReference type="SMART" id="SM00903">
    <property type="entry name" value="Flavin_Reduct"/>
    <property type="match status" value="1"/>
</dbReference>
<keyword evidence="1" id="KW-0560">Oxidoreductase</keyword>
<dbReference type="SUPFAM" id="SSF50475">
    <property type="entry name" value="FMN-binding split barrel"/>
    <property type="match status" value="1"/>
</dbReference>
<accession>A0A5M8Q2X8</accession>
<dbReference type="Proteomes" id="UP000324767">
    <property type="component" value="Unassembled WGS sequence"/>
</dbReference>
<feature type="domain" description="Flavin reductase like" evidence="3">
    <location>
        <begin position="94"/>
        <end position="243"/>
    </location>
</feature>
<protein>
    <recommendedName>
        <fullName evidence="3">Flavin reductase like domain-containing protein</fullName>
    </recommendedName>
</protein>
<dbReference type="Gene3D" id="2.30.110.10">
    <property type="entry name" value="Electron Transport, Fmn-binding Protein, Chain A"/>
    <property type="match status" value="1"/>
</dbReference>
<gene>
    <name evidence="4" type="ORF">FRX48_00281</name>
</gene>
<reference evidence="4 5" key="1">
    <citation type="submission" date="2019-09" db="EMBL/GenBank/DDBJ databases">
        <title>The hologenome of the rock-dwelling lichen Lasallia pustulata.</title>
        <authorList>
            <person name="Greshake Tzovaras B."/>
            <person name="Segers F."/>
            <person name="Bicker A."/>
            <person name="Dal Grande F."/>
            <person name="Otte J."/>
            <person name="Hankeln T."/>
            <person name="Schmitt I."/>
            <person name="Ebersberger I."/>
        </authorList>
    </citation>
    <scope>NUCLEOTIDE SEQUENCE [LARGE SCALE GENOMIC DNA]</scope>
    <source>
        <strain evidence="4">A1-1</strain>
    </source>
</reference>
<comment type="caution">
    <text evidence="4">The sequence shown here is derived from an EMBL/GenBank/DDBJ whole genome shotgun (WGS) entry which is preliminary data.</text>
</comment>
<sequence length="261" mass="28740">MSSRHGALRAFGQACKISGPQSGLFEPCRSPTWPRSNGLRSSRSLPALTRPFHSSTRRRVPLTAPSRVSKPTPKITPPPDYPHSDLSKPVRLAMRSIHYPLALVSCNTPTGPAGMLVSSFNTITLYPEPYISFNIKLPSKTYDAIDSTGRFNVNALNIHGVWLAASILAWKIGKDERWPNVRKKETLMDHLGVKFTLVCEWMKEKTVEVGDHVVVIGKVVDLVEGKGKDWGGGLIYGEGKYRRVGKVVDLKGNRPGSGRSV</sequence>
<dbReference type="InterPro" id="IPR002563">
    <property type="entry name" value="Flavin_Rdtase-like_dom"/>
</dbReference>
<dbReference type="PANTHER" id="PTHR30466">
    <property type="entry name" value="FLAVIN REDUCTASE"/>
    <property type="match status" value="1"/>
</dbReference>
<dbReference type="GO" id="GO:0010181">
    <property type="term" value="F:FMN binding"/>
    <property type="evidence" value="ECO:0007669"/>
    <property type="project" value="InterPro"/>
</dbReference>
<evidence type="ECO:0000313" key="4">
    <source>
        <dbReference type="EMBL" id="KAA6415565.1"/>
    </source>
</evidence>
<organism evidence="4 5">
    <name type="scientific">Lasallia pustulata</name>
    <dbReference type="NCBI Taxonomy" id="136370"/>
    <lineage>
        <taxon>Eukaryota</taxon>
        <taxon>Fungi</taxon>
        <taxon>Dikarya</taxon>
        <taxon>Ascomycota</taxon>
        <taxon>Pezizomycotina</taxon>
        <taxon>Lecanoromycetes</taxon>
        <taxon>OSLEUM clade</taxon>
        <taxon>Umbilicariomycetidae</taxon>
        <taxon>Umbilicariales</taxon>
        <taxon>Umbilicariaceae</taxon>
        <taxon>Lasallia</taxon>
    </lineage>
</organism>
<dbReference type="InterPro" id="IPR012349">
    <property type="entry name" value="Split_barrel_FMN-bd"/>
</dbReference>
<dbReference type="InterPro" id="IPR050268">
    <property type="entry name" value="NADH-dep_flavin_reductase"/>
</dbReference>
<dbReference type="EMBL" id="VXIT01000001">
    <property type="protein sequence ID" value="KAA6415565.1"/>
    <property type="molecule type" value="Genomic_DNA"/>
</dbReference>
<evidence type="ECO:0000313" key="5">
    <source>
        <dbReference type="Proteomes" id="UP000324767"/>
    </source>
</evidence>
<evidence type="ECO:0000256" key="1">
    <source>
        <dbReference type="ARBA" id="ARBA00023002"/>
    </source>
</evidence>
<dbReference type="Pfam" id="PF01613">
    <property type="entry name" value="Flavin_Reduct"/>
    <property type="match status" value="1"/>
</dbReference>
<evidence type="ECO:0000256" key="2">
    <source>
        <dbReference type="SAM" id="MobiDB-lite"/>
    </source>
</evidence>